<dbReference type="NCBIfam" id="NF045579">
    <property type="entry name" value="rhamnoside_JR"/>
    <property type="match status" value="1"/>
</dbReference>
<dbReference type="RefSeq" id="WP_062184767.1">
    <property type="nucleotide sequence ID" value="NZ_BBXL01000031.1"/>
</dbReference>
<dbReference type="STRING" id="1346286.SAMN05444362_1252"/>
<keyword evidence="4" id="KW-1185">Reference proteome</keyword>
<evidence type="ECO:0000256" key="1">
    <source>
        <dbReference type="ARBA" id="ARBA00022729"/>
    </source>
</evidence>
<dbReference type="Gene3D" id="2.60.120.260">
    <property type="entry name" value="Galactose-binding domain-like"/>
    <property type="match status" value="1"/>
</dbReference>
<protein>
    <submittedName>
        <fullName evidence="3">Uncharacterized protein</fullName>
    </submittedName>
</protein>
<evidence type="ECO:0000313" key="3">
    <source>
        <dbReference type="EMBL" id="SHG40642.1"/>
    </source>
</evidence>
<dbReference type="SUPFAM" id="SSF49785">
    <property type="entry name" value="Galactose-binding domain-like"/>
    <property type="match status" value="1"/>
</dbReference>
<organism evidence="3 4">
    <name type="scientific">Dysgonomonas macrotermitis</name>
    <dbReference type="NCBI Taxonomy" id="1346286"/>
    <lineage>
        <taxon>Bacteria</taxon>
        <taxon>Pseudomonadati</taxon>
        <taxon>Bacteroidota</taxon>
        <taxon>Bacteroidia</taxon>
        <taxon>Bacteroidales</taxon>
        <taxon>Dysgonomonadaceae</taxon>
        <taxon>Dysgonomonas</taxon>
    </lineage>
</organism>
<dbReference type="OrthoDB" id="9761519at2"/>
<proteinExistence type="predicted"/>
<dbReference type="AlphaFoldDB" id="A0A1M5JJB2"/>
<dbReference type="EMBL" id="FQUC01000025">
    <property type="protein sequence ID" value="SHG40642.1"/>
    <property type="molecule type" value="Genomic_DNA"/>
</dbReference>
<evidence type="ECO:0000256" key="2">
    <source>
        <dbReference type="ARBA" id="ARBA00022801"/>
    </source>
</evidence>
<sequence>MFVIFPNESKTDYEDIKSKNYQILNENVYNPDEKWQVAFVPKLSRLFEIEFEQLTDFSQSEEDWIKYFSGTAHYKKNIKFEAYQLEKNKCIILDLGLLNDITELIENGENATVLWHPPYKEDITPWLKTRNKKIIVSVTNN</sequence>
<accession>A0A1M5JJB2</accession>
<dbReference type="Proteomes" id="UP000184480">
    <property type="component" value="Unassembled WGS sequence"/>
</dbReference>
<dbReference type="InterPro" id="IPR008979">
    <property type="entry name" value="Galactose-bd-like_sf"/>
</dbReference>
<dbReference type="GO" id="GO:0016787">
    <property type="term" value="F:hydrolase activity"/>
    <property type="evidence" value="ECO:0007669"/>
    <property type="project" value="UniProtKB-KW"/>
</dbReference>
<keyword evidence="1" id="KW-0732">Signal</keyword>
<dbReference type="PANTHER" id="PTHR43817:SF1">
    <property type="entry name" value="HYDROLASE, FAMILY 43, PUTATIVE (AFU_ORTHOLOGUE AFUA_3G01660)-RELATED"/>
    <property type="match status" value="1"/>
</dbReference>
<gene>
    <name evidence="3" type="ORF">SAMN05444362_1252</name>
</gene>
<dbReference type="PANTHER" id="PTHR43817">
    <property type="entry name" value="GLYCOSYL HYDROLASE"/>
    <property type="match status" value="1"/>
</dbReference>
<keyword evidence="2" id="KW-0378">Hydrolase</keyword>
<reference evidence="4" key="1">
    <citation type="submission" date="2016-11" db="EMBL/GenBank/DDBJ databases">
        <authorList>
            <person name="Varghese N."/>
            <person name="Submissions S."/>
        </authorList>
    </citation>
    <scope>NUCLEOTIDE SEQUENCE [LARGE SCALE GENOMIC DNA]</scope>
    <source>
        <strain evidence="4">DSM 27370</strain>
    </source>
</reference>
<name>A0A1M5JJB2_9BACT</name>
<evidence type="ECO:0000313" key="4">
    <source>
        <dbReference type="Proteomes" id="UP000184480"/>
    </source>
</evidence>